<dbReference type="VEuPathDB" id="TriTrypDB:C3747_58g48"/>
<dbReference type="VEuPathDB" id="TriTrypDB:TcCL_Unassigned02010"/>
<evidence type="ECO:0008006" key="3">
    <source>
        <dbReference type="Google" id="ProtNLM"/>
    </source>
</evidence>
<gene>
    <name evidence="1" type="ORF">C3747_58g48</name>
</gene>
<dbReference type="VEuPathDB" id="TriTrypDB:TCSYLVIO_009590"/>
<evidence type="ECO:0000313" key="2">
    <source>
        <dbReference type="Proteomes" id="UP000246078"/>
    </source>
</evidence>
<evidence type="ECO:0000313" key="1">
    <source>
        <dbReference type="EMBL" id="PWV11576.1"/>
    </source>
</evidence>
<organism evidence="1 2">
    <name type="scientific">Trypanosoma cruzi</name>
    <dbReference type="NCBI Taxonomy" id="5693"/>
    <lineage>
        <taxon>Eukaryota</taxon>
        <taxon>Discoba</taxon>
        <taxon>Euglenozoa</taxon>
        <taxon>Kinetoplastea</taxon>
        <taxon>Metakinetoplastina</taxon>
        <taxon>Trypanosomatida</taxon>
        <taxon>Trypanosomatidae</taxon>
        <taxon>Trypanosoma</taxon>
        <taxon>Schizotrypanum</taxon>
    </lineage>
</organism>
<dbReference type="VEuPathDB" id="TriTrypDB:TcYC6_0106290"/>
<reference evidence="1 2" key="1">
    <citation type="journal article" date="2018" name="Microb. Genom.">
        <title>Expanding an expanded genome: long-read sequencing of Trypanosoma cruzi.</title>
        <authorList>
            <person name="Berna L."/>
            <person name="Rodriguez M."/>
            <person name="Chiribao M.L."/>
            <person name="Parodi-Talice A."/>
            <person name="Pita S."/>
            <person name="Rijo G."/>
            <person name="Alvarez-Valin F."/>
            <person name="Robello C."/>
        </authorList>
    </citation>
    <scope>NUCLEOTIDE SEQUENCE [LARGE SCALE GENOMIC DNA]</scope>
    <source>
        <strain evidence="1 2">TCC</strain>
    </source>
</reference>
<dbReference type="Proteomes" id="UP000246078">
    <property type="component" value="Unassembled WGS sequence"/>
</dbReference>
<name>A0A2V2WSI6_TRYCR</name>
<dbReference type="EMBL" id="PRFC01000058">
    <property type="protein sequence ID" value="PWV11576.1"/>
    <property type="molecule type" value="Genomic_DNA"/>
</dbReference>
<dbReference type="AlphaFoldDB" id="A0A2V2WSI6"/>
<comment type="caution">
    <text evidence="1">The sequence shown here is derived from an EMBL/GenBank/DDBJ whole genome shotgun (WGS) entry which is preliminary data.</text>
</comment>
<dbReference type="VEuPathDB" id="TriTrypDB:TcYC6_0050500"/>
<accession>A0A2V2WSI6</accession>
<dbReference type="VEuPathDB" id="TriTrypDB:TcG_10291"/>
<protein>
    <recommendedName>
        <fullName evidence="3">RNase H type-1 domain-containing protein</fullName>
    </recommendedName>
</protein>
<proteinExistence type="predicted"/>
<sequence>MPCWKQSCSPSPTRCWCAASGMCSDVRRVAVLCGLAPPSPATRSTPPENHTTPSWPSALRLGWRLAAHPSQWPLCSPRLASASTFLPMVPLQMTPTKLDSNLAAAGSPAASDAKACRHTQKENVTMNGQTAPWNSESNVERRRYCALMERRSTLPGPARDRYHAATEPSASPYVLVQKAIEQHSADKHCAVWSANFHWPALPSHRPQTVPLTVSDPILRRLWTLLLRLRCRGARIRMHSVLGHCGVSRNEACDAVATRASEPAQFTDTWTTGIVALARRIICARRLKAETRRSTATCGRNPTRTDSTLTREEEAALDRFRTGVPHRYVWLPPPLQPAIPGTCRCCGLDAPQQKRKKLARNLFSRWTPPCHGATPRQNARCAASTAVAALLSSCTRLTPMALRAPRCCGNSTSAGNLGRRGIPPEPPPTT</sequence>